<proteinExistence type="predicted"/>
<comment type="caution">
    <text evidence="1">The sequence shown here is derived from an EMBL/GenBank/DDBJ whole genome shotgun (WGS) entry which is preliminary data.</text>
</comment>
<protein>
    <submittedName>
        <fullName evidence="1">Uncharacterized protein</fullName>
    </submittedName>
</protein>
<organism evidence="1 2">
    <name type="scientific">Naganishia friedmannii</name>
    <dbReference type="NCBI Taxonomy" id="89922"/>
    <lineage>
        <taxon>Eukaryota</taxon>
        <taxon>Fungi</taxon>
        <taxon>Dikarya</taxon>
        <taxon>Basidiomycota</taxon>
        <taxon>Agaricomycotina</taxon>
        <taxon>Tremellomycetes</taxon>
        <taxon>Filobasidiales</taxon>
        <taxon>Filobasidiaceae</taxon>
        <taxon>Naganishia</taxon>
    </lineage>
</organism>
<name>A0ACC2VTC5_9TREE</name>
<sequence>MGNCFSDPSAKKESKKGGHVLGSAPASSQPAQTTANIAATPHRGAPPLAQTTGDVRPGQMLGDGFEDSNRSRDPREMARQAAEERMKVNSQRGVNKSTNAKAGQLSAKLEAERRKPMVASSPREEENMMDPRRYD</sequence>
<accession>A0ACC2VTC5</accession>
<evidence type="ECO:0000313" key="2">
    <source>
        <dbReference type="Proteomes" id="UP001227268"/>
    </source>
</evidence>
<dbReference type="EMBL" id="JASBWT010000008">
    <property type="protein sequence ID" value="KAJ9102592.1"/>
    <property type="molecule type" value="Genomic_DNA"/>
</dbReference>
<keyword evidence="2" id="KW-1185">Reference proteome</keyword>
<reference evidence="1" key="1">
    <citation type="submission" date="2023-04" db="EMBL/GenBank/DDBJ databases">
        <title>Draft Genome sequencing of Naganishia species isolated from polar environments using Oxford Nanopore Technology.</title>
        <authorList>
            <person name="Leo P."/>
            <person name="Venkateswaran K."/>
        </authorList>
    </citation>
    <scope>NUCLEOTIDE SEQUENCE</scope>
    <source>
        <strain evidence="1">MNA-CCFEE 5423</strain>
    </source>
</reference>
<evidence type="ECO:0000313" key="1">
    <source>
        <dbReference type="EMBL" id="KAJ9102592.1"/>
    </source>
</evidence>
<dbReference type="Proteomes" id="UP001227268">
    <property type="component" value="Unassembled WGS sequence"/>
</dbReference>
<gene>
    <name evidence="1" type="ORF">QFC21_002993</name>
</gene>